<feature type="compositionally biased region" description="Basic residues" evidence="1">
    <location>
        <begin position="12"/>
        <end position="21"/>
    </location>
</feature>
<reference evidence="2" key="1">
    <citation type="journal article" date="2020" name="Stud. Mycol.">
        <title>101 Dothideomycetes genomes: a test case for predicting lifestyles and emergence of pathogens.</title>
        <authorList>
            <person name="Haridas S."/>
            <person name="Albert R."/>
            <person name="Binder M."/>
            <person name="Bloem J."/>
            <person name="Labutti K."/>
            <person name="Salamov A."/>
            <person name="Andreopoulos B."/>
            <person name="Baker S."/>
            <person name="Barry K."/>
            <person name="Bills G."/>
            <person name="Bluhm B."/>
            <person name="Cannon C."/>
            <person name="Castanera R."/>
            <person name="Culley D."/>
            <person name="Daum C."/>
            <person name="Ezra D."/>
            <person name="Gonzalez J."/>
            <person name="Henrissat B."/>
            <person name="Kuo A."/>
            <person name="Liang C."/>
            <person name="Lipzen A."/>
            <person name="Lutzoni F."/>
            <person name="Magnuson J."/>
            <person name="Mondo S."/>
            <person name="Nolan M."/>
            <person name="Ohm R."/>
            <person name="Pangilinan J."/>
            <person name="Park H.-J."/>
            <person name="Ramirez L."/>
            <person name="Alfaro M."/>
            <person name="Sun H."/>
            <person name="Tritt A."/>
            <person name="Yoshinaga Y."/>
            <person name="Zwiers L.-H."/>
            <person name="Turgeon B."/>
            <person name="Goodwin S."/>
            <person name="Spatafora J."/>
            <person name="Crous P."/>
            <person name="Grigoriev I."/>
        </authorList>
    </citation>
    <scope>NUCLEOTIDE SEQUENCE</scope>
    <source>
        <strain evidence="2">CBS 675.92</strain>
    </source>
</reference>
<evidence type="ECO:0000313" key="3">
    <source>
        <dbReference type="Proteomes" id="UP000800035"/>
    </source>
</evidence>
<evidence type="ECO:0000256" key="1">
    <source>
        <dbReference type="SAM" id="MobiDB-lite"/>
    </source>
</evidence>
<dbReference type="EMBL" id="ML976992">
    <property type="protein sequence ID" value="KAF1956266.1"/>
    <property type="molecule type" value="Genomic_DNA"/>
</dbReference>
<dbReference type="Proteomes" id="UP000800035">
    <property type="component" value="Unassembled WGS sequence"/>
</dbReference>
<dbReference type="OrthoDB" id="3796409at2759"/>
<proteinExistence type="predicted"/>
<keyword evidence="3" id="KW-1185">Reference proteome</keyword>
<sequence>MPGQRDDETKRRPTSTKKAPTRKFFNSVEPTFSIAQPKTQQLQFLDNSDPGKNAVVRKKAREWVHRNKQQELAVKTKRAVAKKKYDGEVEFELRQERMPQLDVLCDPLMNVAAGRPDPFETFPKVGRNVDHIIEYFLTSCPEQIPCSDDKYAWRPRQPSLEVAKNNSVFSNMAESYVSFVLWLYATTMMRDAITKECLSEETLYFYTLSLRTLQKIVNDNSQVESDAFIRALSCFTACAAFCGMFEAAEMHCNAMLKAVALKGKGNLIAGFRQYKPFTQKVMMWCEFGVTVYNRTLPKLPYTPPPISEPLAVPLLLEADRLTVVTLSSIPPVSDRFKTVFRLLHQLSLSQATSPTTPNLFPRDKKKDRAVLRPMYDMQWILLQLSAAQQIAGHEYSKVDVMLTEACHLAFYMGPRALAPQMALCDSFVTGLKKALLSLIEDAESPQAASSTGDAPPILRTEPNIPPVLSLEKNDSTIHTISTSRTLDNVVLWVLYIGTIASSANSRPEYGWYQERFRAQVQAMGVKDRDDLKQVLRLFPNTEGSPYISMDKVDHLLSGSDT</sequence>
<organism evidence="2 3">
    <name type="scientific">Byssothecium circinans</name>
    <dbReference type="NCBI Taxonomy" id="147558"/>
    <lineage>
        <taxon>Eukaryota</taxon>
        <taxon>Fungi</taxon>
        <taxon>Dikarya</taxon>
        <taxon>Ascomycota</taxon>
        <taxon>Pezizomycotina</taxon>
        <taxon>Dothideomycetes</taxon>
        <taxon>Pleosporomycetidae</taxon>
        <taxon>Pleosporales</taxon>
        <taxon>Massarineae</taxon>
        <taxon>Massarinaceae</taxon>
        <taxon>Byssothecium</taxon>
    </lineage>
</organism>
<dbReference type="PANTHER" id="PTHR37540:SF5">
    <property type="entry name" value="TRANSCRIPTION FACTOR DOMAIN-CONTAINING PROTEIN"/>
    <property type="match status" value="1"/>
</dbReference>
<gene>
    <name evidence="2" type="ORF">CC80DRAFT_72686</name>
</gene>
<feature type="compositionally biased region" description="Basic and acidic residues" evidence="1">
    <location>
        <begin position="1"/>
        <end position="11"/>
    </location>
</feature>
<protein>
    <submittedName>
        <fullName evidence="2">Uncharacterized protein</fullName>
    </submittedName>
</protein>
<name>A0A6A5TZW2_9PLEO</name>
<dbReference type="PANTHER" id="PTHR37540">
    <property type="entry name" value="TRANSCRIPTION FACTOR (ACR-2), PUTATIVE-RELATED-RELATED"/>
    <property type="match status" value="1"/>
</dbReference>
<feature type="region of interest" description="Disordered" evidence="1">
    <location>
        <begin position="1"/>
        <end position="24"/>
    </location>
</feature>
<dbReference type="AlphaFoldDB" id="A0A6A5TZW2"/>
<accession>A0A6A5TZW2</accession>
<evidence type="ECO:0000313" key="2">
    <source>
        <dbReference type="EMBL" id="KAF1956266.1"/>
    </source>
</evidence>